<proteinExistence type="predicted"/>
<sequence>MYGINNNPSENNFLLIVNSAKECLKVQNYIGALDIVLTLPDICGNVEYQNKKLGTGERYKKWYKAYIDNHESALKRNKVGLIISPSYDAEFVYKLRCSFLHQGETLQAYLKNKYNEVTDVNFTILFTIPNKNNRKLPTFQTSSSGPSWGPFSSGGKIEYTLSIDVEDMCKKIISAAEKFYDKNKNKFSDFKGFASLNNNIYK</sequence>
<gene>
    <name evidence="1" type="ORF">GQR93_09650</name>
</gene>
<reference evidence="1 2" key="1">
    <citation type="submission" date="2019-12" db="EMBL/GenBank/DDBJ databases">
        <title>Lactobacillus hilgardii FLUB.</title>
        <authorList>
            <person name="Gustaw K."/>
        </authorList>
    </citation>
    <scope>NUCLEOTIDE SEQUENCE [LARGE SCALE GENOMIC DNA]</scope>
    <source>
        <strain evidence="1 2">FLUB</strain>
    </source>
</reference>
<protein>
    <submittedName>
        <fullName evidence="1">Uncharacterized protein</fullName>
    </submittedName>
</protein>
<dbReference type="EMBL" id="CP047121">
    <property type="protein sequence ID" value="QHB52439.1"/>
    <property type="molecule type" value="Genomic_DNA"/>
</dbReference>
<name>A0A6P1E772_LENHI</name>
<dbReference type="AlphaFoldDB" id="A0A6P1E772"/>
<dbReference type="GeneID" id="69058629"/>
<evidence type="ECO:0000313" key="1">
    <source>
        <dbReference type="EMBL" id="QHB52439.1"/>
    </source>
</evidence>
<accession>A0A6P1E772</accession>
<dbReference type="RefSeq" id="WP_159298750.1">
    <property type="nucleotide sequence ID" value="NZ_CP047121.1"/>
</dbReference>
<organism evidence="1 2">
    <name type="scientific">Lentilactobacillus hilgardii</name>
    <name type="common">Lactobacillus hilgardii</name>
    <dbReference type="NCBI Taxonomy" id="1588"/>
    <lineage>
        <taxon>Bacteria</taxon>
        <taxon>Bacillati</taxon>
        <taxon>Bacillota</taxon>
        <taxon>Bacilli</taxon>
        <taxon>Lactobacillales</taxon>
        <taxon>Lactobacillaceae</taxon>
        <taxon>Lentilactobacillus</taxon>
    </lineage>
</organism>
<dbReference type="Proteomes" id="UP000465035">
    <property type="component" value="Chromosome"/>
</dbReference>
<evidence type="ECO:0000313" key="2">
    <source>
        <dbReference type="Proteomes" id="UP000465035"/>
    </source>
</evidence>